<dbReference type="Gene3D" id="1.10.443.10">
    <property type="entry name" value="Intergrase catalytic core"/>
    <property type="match status" value="1"/>
</dbReference>
<evidence type="ECO:0000256" key="2">
    <source>
        <dbReference type="ARBA" id="ARBA00023172"/>
    </source>
</evidence>
<dbReference type="InterPro" id="IPR011010">
    <property type="entry name" value="DNA_brk_join_enz"/>
</dbReference>
<feature type="domain" description="Tyr recombinase" evidence="3">
    <location>
        <begin position="127"/>
        <end position="323"/>
    </location>
</feature>
<dbReference type="GO" id="GO:0015074">
    <property type="term" value="P:DNA integration"/>
    <property type="evidence" value="ECO:0007669"/>
    <property type="project" value="InterPro"/>
</dbReference>
<dbReference type="InterPro" id="IPR013762">
    <property type="entry name" value="Integrase-like_cat_sf"/>
</dbReference>
<keyword evidence="2" id="KW-0233">DNA recombination</keyword>
<evidence type="ECO:0000256" key="1">
    <source>
        <dbReference type="ARBA" id="ARBA00023125"/>
    </source>
</evidence>
<dbReference type="GO" id="GO:0006310">
    <property type="term" value="P:DNA recombination"/>
    <property type="evidence" value="ECO:0007669"/>
    <property type="project" value="UniProtKB-KW"/>
</dbReference>
<dbReference type="Gene3D" id="1.10.150.130">
    <property type="match status" value="1"/>
</dbReference>
<evidence type="ECO:0000259" key="3">
    <source>
        <dbReference type="PROSITE" id="PS51898"/>
    </source>
</evidence>
<dbReference type="SUPFAM" id="SSF56349">
    <property type="entry name" value="DNA breaking-rejoining enzymes"/>
    <property type="match status" value="1"/>
</dbReference>
<dbReference type="OrthoDB" id="8630841at2"/>
<dbReference type="InterPro" id="IPR010998">
    <property type="entry name" value="Integrase_recombinase_N"/>
</dbReference>
<dbReference type="EMBL" id="CP044065">
    <property type="protein sequence ID" value="QET02556.1"/>
    <property type="molecule type" value="Genomic_DNA"/>
</dbReference>
<dbReference type="PANTHER" id="PTHR34605">
    <property type="entry name" value="PHAGE_INTEGRASE DOMAIN-CONTAINING PROTEIN"/>
    <property type="match status" value="1"/>
</dbReference>
<protein>
    <submittedName>
        <fullName evidence="4">Site-specific integrase</fullName>
    </submittedName>
</protein>
<gene>
    <name evidence="4" type="ORF">FOB72_11250</name>
</gene>
<dbReference type="InterPro" id="IPR052925">
    <property type="entry name" value="Phage_Integrase-like_Recomb"/>
</dbReference>
<dbReference type="PROSITE" id="PS51898">
    <property type="entry name" value="TYR_RECOMBINASE"/>
    <property type="match status" value="1"/>
</dbReference>
<organism evidence="4 5">
    <name type="scientific">Cupriavidus pauculus</name>
    <dbReference type="NCBI Taxonomy" id="82633"/>
    <lineage>
        <taxon>Bacteria</taxon>
        <taxon>Pseudomonadati</taxon>
        <taxon>Pseudomonadota</taxon>
        <taxon>Betaproteobacteria</taxon>
        <taxon>Burkholderiales</taxon>
        <taxon>Burkholderiaceae</taxon>
        <taxon>Cupriavidus</taxon>
    </lineage>
</organism>
<proteinExistence type="predicted"/>
<accession>A0A5P2H3V7</accession>
<dbReference type="PANTHER" id="PTHR34605:SF4">
    <property type="entry name" value="DNA ADENINE METHYLTRANSFERASE"/>
    <property type="match status" value="1"/>
</dbReference>
<keyword evidence="1" id="KW-0238">DNA-binding</keyword>
<dbReference type="GO" id="GO:0003677">
    <property type="term" value="F:DNA binding"/>
    <property type="evidence" value="ECO:0007669"/>
    <property type="project" value="UniProtKB-KW"/>
</dbReference>
<dbReference type="Pfam" id="PF00589">
    <property type="entry name" value="Phage_integrase"/>
    <property type="match status" value="1"/>
</dbReference>
<evidence type="ECO:0000313" key="4">
    <source>
        <dbReference type="EMBL" id="QET02556.1"/>
    </source>
</evidence>
<evidence type="ECO:0000313" key="5">
    <source>
        <dbReference type="Proteomes" id="UP000322822"/>
    </source>
</evidence>
<dbReference type="RefSeq" id="WP_150372587.1">
    <property type="nucleotide sequence ID" value="NZ_CP044065.1"/>
</dbReference>
<dbReference type="Proteomes" id="UP000322822">
    <property type="component" value="Chromosome 1"/>
</dbReference>
<dbReference type="CDD" id="cd00799">
    <property type="entry name" value="INT_Cre_C"/>
    <property type="match status" value="1"/>
</dbReference>
<dbReference type="SUPFAM" id="SSF47823">
    <property type="entry name" value="lambda integrase-like, N-terminal domain"/>
    <property type="match status" value="1"/>
</dbReference>
<name>A0A5P2H3V7_9BURK</name>
<dbReference type="InterPro" id="IPR002104">
    <property type="entry name" value="Integrase_catalytic"/>
</dbReference>
<reference evidence="4 5" key="1">
    <citation type="submission" date="2019-09" db="EMBL/GenBank/DDBJ databases">
        <title>FDA dAtabase for Regulatory Grade micrObial Sequences (FDA-ARGOS): Supporting development and validation of Infectious Disease Dx tests.</title>
        <authorList>
            <person name="Sciortino C."/>
            <person name="Tallon L."/>
            <person name="Sadzewicz L."/>
            <person name="Vavikolanu K."/>
            <person name="Mehta A."/>
            <person name="Aluvathingal J."/>
            <person name="Nadendla S."/>
            <person name="Nandy P."/>
            <person name="Geyer C."/>
            <person name="Yan Y."/>
            <person name="Sichtig H."/>
        </authorList>
    </citation>
    <scope>NUCLEOTIDE SEQUENCE [LARGE SCALE GENOMIC DNA]</scope>
    <source>
        <strain evidence="4 5">FDAARGOS_664</strain>
    </source>
</reference>
<dbReference type="AlphaFoldDB" id="A0A5P2H3V7"/>
<sequence>MKNDTKLGWATFAHTQPTSGRSNGATHRRSLSADGYVAAARSTATQRGYAADVRHFISKGCKIPATQQQLAAYLAELASTLAVATIERRLIAIHRAHVDKGLDSPARDALVKQTMAGIRRTLGTRQRQAKALVKDDLLEMLVMVDQRKPIQAARDRALLLVGFAGAFRRSELVAIRCEDITEHASGLEVLIRRSKTDQAGAGRTVFIPYAKGARCPVKALRGWLELAGIASGWVFRSVSRYDKVGTAALSAQSVALIIKAAVRRTGGDPSRVSGHSLRAGYVTTAAEAGLQPYQIKEQTGHRSDVMLARYIRPVAKPKIPTLL</sequence>